<protein>
    <submittedName>
        <fullName evidence="2">Uncharacterized protein</fullName>
    </submittedName>
</protein>
<dbReference type="EMBL" id="JAETXX010000008">
    <property type="protein sequence ID" value="MCF8715548.1"/>
    <property type="molecule type" value="Genomic_DNA"/>
</dbReference>
<comment type="caution">
    <text evidence="2">The sequence shown here is derived from an EMBL/GenBank/DDBJ whole genome shotgun (WGS) entry which is preliminary data.</text>
</comment>
<evidence type="ECO:0000313" key="2">
    <source>
        <dbReference type="EMBL" id="MCF8715548.1"/>
    </source>
</evidence>
<feature type="signal peptide" evidence="1">
    <location>
        <begin position="1"/>
        <end position="23"/>
    </location>
</feature>
<gene>
    <name evidence="2" type="ORF">JM658_12000</name>
</gene>
<keyword evidence="1" id="KW-0732">Signal</keyword>
<sequence>MNKIIFSVLIIGICLFAMSKVYAQEPHTFDYQIVKVDSLSYTISMDLKSPENVQFIEVRLMKKGSDVGYYMASLNKKRDGKYYLFYDNNEWETSLNEMVFTVKDKYGLPTVDEALINLMTEDFIIITSKSQPVH</sequence>
<feature type="chain" id="PRO_5045523102" evidence="1">
    <location>
        <begin position="24"/>
        <end position="134"/>
    </location>
</feature>
<proteinExistence type="predicted"/>
<name>A0ABS9J533_9FLAO</name>
<keyword evidence="3" id="KW-1185">Reference proteome</keyword>
<dbReference type="RefSeq" id="WP_236959514.1">
    <property type="nucleotide sequence ID" value="NZ_JAETXX010000008.1"/>
</dbReference>
<evidence type="ECO:0000313" key="3">
    <source>
        <dbReference type="Proteomes" id="UP000829517"/>
    </source>
</evidence>
<dbReference type="Proteomes" id="UP000829517">
    <property type="component" value="Unassembled WGS sequence"/>
</dbReference>
<reference evidence="2 3" key="1">
    <citation type="submission" date="2021-01" db="EMBL/GenBank/DDBJ databases">
        <title>Genome sequencing of Joostella atrarenae M1-2 (= KCTC 23194).</title>
        <authorList>
            <person name="Zakaria M.R."/>
            <person name="Lam M.Q."/>
            <person name="Chong C.S."/>
        </authorList>
    </citation>
    <scope>NUCLEOTIDE SEQUENCE [LARGE SCALE GENOMIC DNA]</scope>
    <source>
        <strain evidence="2 3">M1-2</strain>
    </source>
</reference>
<accession>A0ABS9J533</accession>
<organism evidence="2 3">
    <name type="scientific">Joostella atrarenae</name>
    <dbReference type="NCBI Taxonomy" id="679257"/>
    <lineage>
        <taxon>Bacteria</taxon>
        <taxon>Pseudomonadati</taxon>
        <taxon>Bacteroidota</taxon>
        <taxon>Flavobacteriia</taxon>
        <taxon>Flavobacteriales</taxon>
        <taxon>Flavobacteriaceae</taxon>
        <taxon>Joostella</taxon>
    </lineage>
</organism>
<evidence type="ECO:0000256" key="1">
    <source>
        <dbReference type="SAM" id="SignalP"/>
    </source>
</evidence>